<dbReference type="Pfam" id="PF16884">
    <property type="entry name" value="ADH_N_2"/>
    <property type="match status" value="1"/>
</dbReference>
<dbReference type="SUPFAM" id="SSF50129">
    <property type="entry name" value="GroES-like"/>
    <property type="match status" value="1"/>
</dbReference>
<dbReference type="Gene3D" id="3.90.180.10">
    <property type="entry name" value="Medium-chain alcohol dehydrogenases, catalytic domain"/>
    <property type="match status" value="1"/>
</dbReference>
<accession>A0ABR4IRW3</accession>
<organism evidence="4 5">
    <name type="scientific">Aspergillus cavernicola</name>
    <dbReference type="NCBI Taxonomy" id="176166"/>
    <lineage>
        <taxon>Eukaryota</taxon>
        <taxon>Fungi</taxon>
        <taxon>Dikarya</taxon>
        <taxon>Ascomycota</taxon>
        <taxon>Pezizomycotina</taxon>
        <taxon>Eurotiomycetes</taxon>
        <taxon>Eurotiomycetidae</taxon>
        <taxon>Eurotiales</taxon>
        <taxon>Aspergillaceae</taxon>
        <taxon>Aspergillus</taxon>
        <taxon>Aspergillus subgen. Nidulantes</taxon>
    </lineage>
</organism>
<evidence type="ECO:0000259" key="2">
    <source>
        <dbReference type="Pfam" id="PF00107"/>
    </source>
</evidence>
<protein>
    <recommendedName>
        <fullName evidence="6">Enoyl reductase (ER) domain-containing protein</fullName>
    </recommendedName>
</protein>
<keyword evidence="5" id="KW-1185">Reference proteome</keyword>
<evidence type="ECO:0000259" key="3">
    <source>
        <dbReference type="Pfam" id="PF16884"/>
    </source>
</evidence>
<evidence type="ECO:0000313" key="4">
    <source>
        <dbReference type="EMBL" id="KAL2830513.1"/>
    </source>
</evidence>
<dbReference type="Pfam" id="PF00107">
    <property type="entry name" value="ADH_zinc_N"/>
    <property type="match status" value="1"/>
</dbReference>
<proteinExistence type="predicted"/>
<dbReference type="PANTHER" id="PTHR43205">
    <property type="entry name" value="PROSTAGLANDIN REDUCTASE"/>
    <property type="match status" value="1"/>
</dbReference>
<dbReference type="EMBL" id="JBFXLS010000012">
    <property type="protein sequence ID" value="KAL2830513.1"/>
    <property type="molecule type" value="Genomic_DNA"/>
</dbReference>
<dbReference type="Proteomes" id="UP001610335">
    <property type="component" value="Unassembled WGS sequence"/>
</dbReference>
<comment type="caution">
    <text evidence="4">The sequence shown here is derived from an EMBL/GenBank/DDBJ whole genome shotgun (WGS) entry which is preliminary data.</text>
</comment>
<dbReference type="InterPro" id="IPR036291">
    <property type="entry name" value="NAD(P)-bd_dom_sf"/>
</dbReference>
<dbReference type="InterPro" id="IPR013149">
    <property type="entry name" value="ADH-like_C"/>
</dbReference>
<dbReference type="InterPro" id="IPR041694">
    <property type="entry name" value="ADH_N_2"/>
</dbReference>
<evidence type="ECO:0000313" key="5">
    <source>
        <dbReference type="Proteomes" id="UP001610335"/>
    </source>
</evidence>
<sequence>MPPSTTRQWILNSKPTETPILTGPSPTFKLTTAPLPKTISRSQALLKTILLSNDPAQRTWIAPNVDPTRMYMPPIAEGAPMGSFALAEVIKSSSPTDLPVGKYSANEIAGLQAVTPIEGLDLGHYLGAFGFTGLTGYYGIKEVAKATKEDTVVVSGAAGATGSMVVQIAKKIIGCKRVIGIAGNDEKCCWVERLGADVCINYKKDTFEQDLIRETEGFVEVYFDNVGGGMLDLMLTRMKRHGRIAACGSISNYNTPDPVGVKNFFDVISNRLHIHGLIVLDYVHKFSDVVAELLQAWKEGKIIIDDSLQTVVEAKFEEVPAVWMKLFDGGNTGEVMYEDCGLATLWFCLV</sequence>
<evidence type="ECO:0008006" key="6">
    <source>
        <dbReference type="Google" id="ProtNLM"/>
    </source>
</evidence>
<dbReference type="InterPro" id="IPR011032">
    <property type="entry name" value="GroES-like_sf"/>
</dbReference>
<keyword evidence="1" id="KW-0560">Oxidoreductase</keyword>
<dbReference type="InterPro" id="IPR045010">
    <property type="entry name" value="MDR_fam"/>
</dbReference>
<dbReference type="CDD" id="cd05288">
    <property type="entry name" value="PGDH"/>
    <property type="match status" value="1"/>
</dbReference>
<evidence type="ECO:0000256" key="1">
    <source>
        <dbReference type="ARBA" id="ARBA00023002"/>
    </source>
</evidence>
<feature type="domain" description="Alcohol dehydrogenase-like C-terminal" evidence="2">
    <location>
        <begin position="161"/>
        <end position="293"/>
    </location>
</feature>
<reference evidence="4 5" key="1">
    <citation type="submission" date="2024-07" db="EMBL/GenBank/DDBJ databases">
        <title>Section-level genome sequencing and comparative genomics of Aspergillus sections Usti and Cavernicolus.</title>
        <authorList>
            <consortium name="Lawrence Berkeley National Laboratory"/>
            <person name="Nybo J.L."/>
            <person name="Vesth T.C."/>
            <person name="Theobald S."/>
            <person name="Frisvad J.C."/>
            <person name="Larsen T.O."/>
            <person name="Kjaerboelling I."/>
            <person name="Rothschild-Mancinelli K."/>
            <person name="Lyhne E.K."/>
            <person name="Kogle M.E."/>
            <person name="Barry K."/>
            <person name="Clum A."/>
            <person name="Na H."/>
            <person name="Ledsgaard L."/>
            <person name="Lin J."/>
            <person name="Lipzen A."/>
            <person name="Kuo A."/>
            <person name="Riley R."/>
            <person name="Mondo S."/>
            <person name="LaButti K."/>
            <person name="Haridas S."/>
            <person name="Pangalinan J."/>
            <person name="Salamov A.A."/>
            <person name="Simmons B.A."/>
            <person name="Magnuson J.K."/>
            <person name="Chen J."/>
            <person name="Drula E."/>
            <person name="Henrissat B."/>
            <person name="Wiebenga A."/>
            <person name="Lubbers R.J."/>
            <person name="Gomes A.C."/>
            <person name="Makela M.R."/>
            <person name="Stajich J."/>
            <person name="Grigoriev I.V."/>
            <person name="Mortensen U.H."/>
            <person name="De vries R.P."/>
            <person name="Baker S.E."/>
            <person name="Andersen M.R."/>
        </authorList>
    </citation>
    <scope>NUCLEOTIDE SEQUENCE [LARGE SCALE GENOMIC DNA]</scope>
    <source>
        <strain evidence="4 5">CBS 600.67</strain>
    </source>
</reference>
<dbReference type="PANTHER" id="PTHR43205:SF19">
    <property type="entry name" value="ENOYL REDUCTASE (ER) DOMAIN-CONTAINING PROTEIN"/>
    <property type="match status" value="1"/>
</dbReference>
<gene>
    <name evidence="4" type="ORF">BDW59DRAFT_158428</name>
</gene>
<dbReference type="SUPFAM" id="SSF51735">
    <property type="entry name" value="NAD(P)-binding Rossmann-fold domains"/>
    <property type="match status" value="1"/>
</dbReference>
<name>A0ABR4IRW3_9EURO</name>
<dbReference type="Gene3D" id="3.40.50.720">
    <property type="entry name" value="NAD(P)-binding Rossmann-like Domain"/>
    <property type="match status" value="1"/>
</dbReference>
<feature type="domain" description="Oxidoreductase N-terminal" evidence="3">
    <location>
        <begin position="7"/>
        <end position="103"/>
    </location>
</feature>